<reference evidence="2" key="2">
    <citation type="submission" date="2025-08" db="UniProtKB">
        <authorList>
            <consortium name="RefSeq"/>
        </authorList>
    </citation>
    <scope>IDENTIFICATION</scope>
    <source>
        <tissue evidence="2">Leaf</tissue>
    </source>
</reference>
<accession>A0A1S3XUH6</accession>
<gene>
    <name evidence="2" type="primary">LOC107768939</name>
</gene>
<evidence type="ECO:0000313" key="1">
    <source>
        <dbReference type="Proteomes" id="UP000790787"/>
    </source>
</evidence>
<sequence>MGGGAMLPPFTSTVGLSNNSSSFNFPHSLSSICNTSFEESWVKNRCIDYGPKSETLDIESFDDEKGTKGSPYDWVFGSVPSSWEVEKAMSDLQSFMSGCNDPKEEMNQSSLLQSHGYARFYDAFRMLQNEPPIQRLVVSLASDRAVWEATMNNKAVQNLQGSLICAAEGKESQSSTEESDIGSLVVKWIMGITTSKLAELIQSVGSLLSEIFSEILEPAKKEKPTSELSDLLEEKLRSSFLLSVVLLLIVVVTRTQGA</sequence>
<dbReference type="AlphaFoldDB" id="A0A1S3XUH6"/>
<dbReference type="OMA" id="APKEEMN"/>
<dbReference type="GeneID" id="107768939"/>
<dbReference type="RefSeq" id="XP_016443598.1">
    <property type="nucleotide sequence ID" value="XM_016588112.2"/>
</dbReference>
<dbReference type="PANTHER" id="PTHR33625">
    <property type="entry name" value="OS08G0179900 PROTEIN"/>
    <property type="match status" value="1"/>
</dbReference>
<dbReference type="PaxDb" id="4097-A0A1S3XUH6"/>
<proteinExistence type="predicted"/>
<keyword evidence="1" id="KW-1185">Reference proteome</keyword>
<protein>
    <submittedName>
        <fullName evidence="2">Uncharacterized protein LOC107768939</fullName>
    </submittedName>
</protein>
<reference evidence="1" key="1">
    <citation type="journal article" date="2014" name="Nat. Commun.">
        <title>The tobacco genome sequence and its comparison with those of tomato and potato.</title>
        <authorList>
            <person name="Sierro N."/>
            <person name="Battey J.N."/>
            <person name="Ouadi S."/>
            <person name="Bakaher N."/>
            <person name="Bovet L."/>
            <person name="Willig A."/>
            <person name="Goepfert S."/>
            <person name="Peitsch M.C."/>
            <person name="Ivanov N.V."/>
        </authorList>
    </citation>
    <scope>NUCLEOTIDE SEQUENCE [LARGE SCALE GENOMIC DNA]</scope>
</reference>
<dbReference type="RefSeq" id="XP_016443598.1">
    <property type="nucleotide sequence ID" value="XM_016588112.1"/>
</dbReference>
<evidence type="ECO:0000313" key="2">
    <source>
        <dbReference type="RefSeq" id="XP_016443598.1"/>
    </source>
</evidence>
<dbReference type="PANTHER" id="PTHR33625:SF2">
    <property type="entry name" value="POST-SET DOMAIN-CONTAINING PROTEIN"/>
    <property type="match status" value="1"/>
</dbReference>
<organism evidence="1 2">
    <name type="scientific">Nicotiana tabacum</name>
    <name type="common">Common tobacco</name>
    <dbReference type="NCBI Taxonomy" id="4097"/>
    <lineage>
        <taxon>Eukaryota</taxon>
        <taxon>Viridiplantae</taxon>
        <taxon>Streptophyta</taxon>
        <taxon>Embryophyta</taxon>
        <taxon>Tracheophyta</taxon>
        <taxon>Spermatophyta</taxon>
        <taxon>Magnoliopsida</taxon>
        <taxon>eudicotyledons</taxon>
        <taxon>Gunneridae</taxon>
        <taxon>Pentapetalae</taxon>
        <taxon>asterids</taxon>
        <taxon>lamiids</taxon>
        <taxon>Solanales</taxon>
        <taxon>Solanaceae</taxon>
        <taxon>Nicotianoideae</taxon>
        <taxon>Nicotianeae</taxon>
        <taxon>Nicotiana</taxon>
    </lineage>
</organism>
<dbReference type="STRING" id="4097.A0A1S3XUH6"/>
<name>A0A1S3XUH6_TOBAC</name>
<dbReference type="OrthoDB" id="737041at2759"/>
<dbReference type="KEGG" id="nta:107768939"/>
<dbReference type="Proteomes" id="UP000790787">
    <property type="component" value="Chromosome 7"/>
</dbReference>